<proteinExistence type="predicted"/>
<dbReference type="EMBL" id="CP111019">
    <property type="protein sequence ID" value="WAR12335.1"/>
    <property type="molecule type" value="Genomic_DNA"/>
</dbReference>
<evidence type="ECO:0000256" key="2">
    <source>
        <dbReference type="ARBA" id="ARBA00022771"/>
    </source>
</evidence>
<evidence type="ECO:0000256" key="6">
    <source>
        <dbReference type="SAM" id="MobiDB-lite"/>
    </source>
</evidence>
<accession>A0ABY7EQS0</accession>
<dbReference type="PANTHER" id="PTHR46600">
    <property type="entry name" value="THAP DOMAIN-CONTAINING"/>
    <property type="match status" value="1"/>
</dbReference>
<dbReference type="PANTHER" id="PTHR46600:SF11">
    <property type="entry name" value="THAP DOMAIN-CONTAINING PROTEIN 10"/>
    <property type="match status" value="1"/>
</dbReference>
<sequence length="170" mass="19227">MGRYDCCMTECHNFSGKLGISGNIITLHKLPTKQTVRRAWILAISRKNWKPTAYTRVCSEHFLDGVGPNSVQRNKIPTENLAQRPKTVATKSRRVLFQRRGNKSTDNPENSSKSFPSSSATSDLQTWEQLEVFHRCESSAQIKPETCDVGFGTCKPEITIEDIQHSEEKI</sequence>
<evidence type="ECO:0000313" key="8">
    <source>
        <dbReference type="EMBL" id="WAR12335.1"/>
    </source>
</evidence>
<keyword evidence="3" id="KW-0862">Zinc</keyword>
<keyword evidence="1" id="KW-0479">Metal-binding</keyword>
<dbReference type="Proteomes" id="UP001164746">
    <property type="component" value="Chromosome 8"/>
</dbReference>
<evidence type="ECO:0000256" key="1">
    <source>
        <dbReference type="ARBA" id="ARBA00022723"/>
    </source>
</evidence>
<dbReference type="SUPFAM" id="SSF57716">
    <property type="entry name" value="Glucocorticoid receptor-like (DNA-binding domain)"/>
    <property type="match status" value="1"/>
</dbReference>
<feature type="compositionally biased region" description="Low complexity" evidence="6">
    <location>
        <begin position="111"/>
        <end position="122"/>
    </location>
</feature>
<dbReference type="PROSITE" id="PS50950">
    <property type="entry name" value="ZF_THAP"/>
    <property type="match status" value="1"/>
</dbReference>
<gene>
    <name evidence="8" type="ORF">MAR_026515</name>
</gene>
<keyword evidence="4 5" id="KW-0238">DNA-binding</keyword>
<feature type="domain" description="THAP-type" evidence="7">
    <location>
        <begin position="1"/>
        <end position="80"/>
    </location>
</feature>
<dbReference type="InterPro" id="IPR026516">
    <property type="entry name" value="THAP1/10"/>
</dbReference>
<feature type="region of interest" description="Disordered" evidence="6">
    <location>
        <begin position="80"/>
        <end position="122"/>
    </location>
</feature>
<dbReference type="SMART" id="SM00692">
    <property type="entry name" value="DM3"/>
    <property type="match status" value="1"/>
</dbReference>
<evidence type="ECO:0000259" key="7">
    <source>
        <dbReference type="PROSITE" id="PS50950"/>
    </source>
</evidence>
<dbReference type="InterPro" id="IPR038441">
    <property type="entry name" value="THAP_Znf_sf"/>
</dbReference>
<protein>
    <recommendedName>
        <fullName evidence="7">THAP-type domain-containing protein</fullName>
    </recommendedName>
</protein>
<evidence type="ECO:0000256" key="4">
    <source>
        <dbReference type="ARBA" id="ARBA00023125"/>
    </source>
</evidence>
<evidence type="ECO:0000256" key="3">
    <source>
        <dbReference type="ARBA" id="ARBA00022833"/>
    </source>
</evidence>
<dbReference type="Pfam" id="PF05485">
    <property type="entry name" value="THAP"/>
    <property type="match status" value="1"/>
</dbReference>
<evidence type="ECO:0000256" key="5">
    <source>
        <dbReference type="PROSITE-ProRule" id="PRU00309"/>
    </source>
</evidence>
<organism evidence="8 9">
    <name type="scientific">Mya arenaria</name>
    <name type="common">Soft-shell clam</name>
    <dbReference type="NCBI Taxonomy" id="6604"/>
    <lineage>
        <taxon>Eukaryota</taxon>
        <taxon>Metazoa</taxon>
        <taxon>Spiralia</taxon>
        <taxon>Lophotrochozoa</taxon>
        <taxon>Mollusca</taxon>
        <taxon>Bivalvia</taxon>
        <taxon>Autobranchia</taxon>
        <taxon>Heteroconchia</taxon>
        <taxon>Euheterodonta</taxon>
        <taxon>Imparidentia</taxon>
        <taxon>Neoheterodontei</taxon>
        <taxon>Myida</taxon>
        <taxon>Myoidea</taxon>
        <taxon>Myidae</taxon>
        <taxon>Mya</taxon>
    </lineage>
</organism>
<feature type="compositionally biased region" description="Basic residues" evidence="6">
    <location>
        <begin position="91"/>
        <end position="102"/>
    </location>
</feature>
<dbReference type="Gene3D" id="6.20.210.20">
    <property type="entry name" value="THAP domain"/>
    <property type="match status" value="1"/>
</dbReference>
<dbReference type="InterPro" id="IPR006612">
    <property type="entry name" value="THAP_Znf"/>
</dbReference>
<reference evidence="8" key="1">
    <citation type="submission" date="2022-11" db="EMBL/GenBank/DDBJ databases">
        <title>Centuries of genome instability and evolution in soft-shell clam transmissible cancer (bioRxiv).</title>
        <authorList>
            <person name="Hart S.F.M."/>
            <person name="Yonemitsu M.A."/>
            <person name="Giersch R.M."/>
            <person name="Beal B.F."/>
            <person name="Arriagada G."/>
            <person name="Davis B.W."/>
            <person name="Ostrander E.A."/>
            <person name="Goff S.P."/>
            <person name="Metzger M.J."/>
        </authorList>
    </citation>
    <scope>NUCLEOTIDE SEQUENCE</scope>
    <source>
        <strain evidence="8">MELC-2E11</strain>
        <tissue evidence="8">Siphon/mantle</tissue>
    </source>
</reference>
<keyword evidence="2 5" id="KW-0863">Zinc-finger</keyword>
<dbReference type="SMART" id="SM00980">
    <property type="entry name" value="THAP"/>
    <property type="match status" value="1"/>
</dbReference>
<evidence type="ECO:0000313" key="9">
    <source>
        <dbReference type="Proteomes" id="UP001164746"/>
    </source>
</evidence>
<name>A0ABY7EQS0_MYAAR</name>
<keyword evidence="9" id="KW-1185">Reference proteome</keyword>